<proteinExistence type="predicted"/>
<dbReference type="EMBL" id="HACA01011470">
    <property type="protein sequence ID" value="CDW28831.1"/>
    <property type="molecule type" value="Transcribed_RNA"/>
</dbReference>
<dbReference type="AlphaFoldDB" id="A0A0K2TTV6"/>
<evidence type="ECO:0000313" key="1">
    <source>
        <dbReference type="EMBL" id="CDW28831.1"/>
    </source>
</evidence>
<protein>
    <submittedName>
        <fullName evidence="1">Uncharacterized protein</fullName>
    </submittedName>
</protein>
<reference evidence="1" key="1">
    <citation type="submission" date="2014-05" db="EMBL/GenBank/DDBJ databases">
        <authorList>
            <person name="Chronopoulou M."/>
        </authorList>
    </citation>
    <scope>NUCLEOTIDE SEQUENCE</scope>
    <source>
        <tissue evidence="1">Whole organism</tissue>
    </source>
</reference>
<name>A0A0K2TTV6_LEPSM</name>
<sequence>MISSILESPYLISLAKARICFSTSWDILVVSSRIHCACLRKPRIASSTAARY</sequence>
<accession>A0A0K2TTV6</accession>
<organism evidence="1">
    <name type="scientific">Lepeophtheirus salmonis</name>
    <name type="common">Salmon louse</name>
    <name type="synonym">Caligus salmonis</name>
    <dbReference type="NCBI Taxonomy" id="72036"/>
    <lineage>
        <taxon>Eukaryota</taxon>
        <taxon>Metazoa</taxon>
        <taxon>Ecdysozoa</taxon>
        <taxon>Arthropoda</taxon>
        <taxon>Crustacea</taxon>
        <taxon>Multicrustacea</taxon>
        <taxon>Hexanauplia</taxon>
        <taxon>Copepoda</taxon>
        <taxon>Siphonostomatoida</taxon>
        <taxon>Caligidae</taxon>
        <taxon>Lepeophtheirus</taxon>
    </lineage>
</organism>